<comment type="caution">
    <text evidence="2">The sequence shown here is derived from an EMBL/GenBank/DDBJ whole genome shotgun (WGS) entry which is preliminary data.</text>
</comment>
<dbReference type="RefSeq" id="XP_013324141.1">
    <property type="nucleotide sequence ID" value="XM_013468687.1"/>
</dbReference>
<dbReference type="GeneID" id="25320791"/>
<evidence type="ECO:0000256" key="1">
    <source>
        <dbReference type="SAM" id="MobiDB-lite"/>
    </source>
</evidence>
<protein>
    <submittedName>
        <fullName evidence="2">Uncharacterized protein</fullName>
    </submittedName>
</protein>
<gene>
    <name evidence="2" type="ORF">T310_8535</name>
</gene>
<feature type="compositionally biased region" description="Basic and acidic residues" evidence="1">
    <location>
        <begin position="239"/>
        <end position="249"/>
    </location>
</feature>
<feature type="region of interest" description="Disordered" evidence="1">
    <location>
        <begin position="54"/>
        <end position="95"/>
    </location>
</feature>
<dbReference type="EMBL" id="LASV01000630">
    <property type="protein sequence ID" value="KKA17529.1"/>
    <property type="molecule type" value="Genomic_DNA"/>
</dbReference>
<evidence type="ECO:0000313" key="2">
    <source>
        <dbReference type="EMBL" id="KKA17529.1"/>
    </source>
</evidence>
<dbReference type="Proteomes" id="UP000053958">
    <property type="component" value="Unassembled WGS sequence"/>
</dbReference>
<sequence>MLAPDKYFDSVAFWKQAYAKSEATQSKLLDRIYDLEQRNEALLVKLKPEVADEQLLQGPEKRKGSSDPGVSGAARKRAKTAASARPSTAGTGRGKLDEFMHDVKYEEANLAKKPNYSVIVLNAVDLCKAAESAVLAIHETQASGRSKATDTLKEQDPSPISVLCALELAYELLCQGLNKLASSAEGRKHEGHLVYHLVSLFETILRALEQRSKTTAKLEEENSPQRKQAKKQKQAAKSNKQERTPTTKPDDEDQVSQGIVRLLAAMMLLSGSNSVATHRDLLEGYLFVLLSRVGKILCVFEFRDLLLRPDLRAAPDKLPMPQGLLQADTDDAAMRAAEMEAKYLTWLLERAMAVVYSLSMKSASSNNNAANNKNNNGTVEEEGPNGPLLRFAKRKLQSTLLKAVFGEEHPAFVERLKRPRLLPEAALAQPRAAEESALDWFPREVWRLLGWDMLAEVK</sequence>
<feature type="compositionally biased region" description="Low complexity" evidence="1">
    <location>
        <begin position="365"/>
        <end position="376"/>
    </location>
</feature>
<keyword evidence="3" id="KW-1185">Reference proteome</keyword>
<proteinExistence type="predicted"/>
<evidence type="ECO:0000313" key="3">
    <source>
        <dbReference type="Proteomes" id="UP000053958"/>
    </source>
</evidence>
<feature type="region of interest" description="Disordered" evidence="1">
    <location>
        <begin position="365"/>
        <end position="384"/>
    </location>
</feature>
<accession>A0A0F4YH61</accession>
<organism evidence="2 3">
    <name type="scientific">Rasamsonia emersonii (strain ATCC 16479 / CBS 393.64 / IMI 116815)</name>
    <dbReference type="NCBI Taxonomy" id="1408163"/>
    <lineage>
        <taxon>Eukaryota</taxon>
        <taxon>Fungi</taxon>
        <taxon>Dikarya</taxon>
        <taxon>Ascomycota</taxon>
        <taxon>Pezizomycotina</taxon>
        <taxon>Eurotiomycetes</taxon>
        <taxon>Eurotiomycetidae</taxon>
        <taxon>Eurotiales</taxon>
        <taxon>Trichocomaceae</taxon>
        <taxon>Rasamsonia</taxon>
    </lineage>
</organism>
<feature type="compositionally biased region" description="Basic and acidic residues" evidence="1">
    <location>
        <begin position="215"/>
        <end position="224"/>
    </location>
</feature>
<dbReference type="OrthoDB" id="202825at2759"/>
<feature type="compositionally biased region" description="Low complexity" evidence="1">
    <location>
        <begin position="80"/>
        <end position="89"/>
    </location>
</feature>
<dbReference type="AlphaFoldDB" id="A0A0F4YH61"/>
<feature type="region of interest" description="Disordered" evidence="1">
    <location>
        <begin position="215"/>
        <end position="254"/>
    </location>
</feature>
<name>A0A0F4YH61_RASE3</name>
<reference evidence="2 3" key="1">
    <citation type="submission" date="2015-04" db="EMBL/GenBank/DDBJ databases">
        <authorList>
            <person name="Heijne W.H."/>
            <person name="Fedorova N.D."/>
            <person name="Nierman W.C."/>
            <person name="Vollebregt A.W."/>
            <person name="Zhao Z."/>
            <person name="Wu L."/>
            <person name="Kumar M."/>
            <person name="Stam H."/>
            <person name="van den Berg M.A."/>
            <person name="Pel H.J."/>
        </authorList>
    </citation>
    <scope>NUCLEOTIDE SEQUENCE [LARGE SCALE GENOMIC DNA]</scope>
    <source>
        <strain evidence="2 3">CBS 393.64</strain>
    </source>
</reference>